<dbReference type="Proteomes" id="UP000477311">
    <property type="component" value="Unassembled WGS sequence"/>
</dbReference>
<evidence type="ECO:0000256" key="4">
    <source>
        <dbReference type="ARBA" id="ARBA00022759"/>
    </source>
</evidence>
<dbReference type="GO" id="GO:0004222">
    <property type="term" value="F:metalloendopeptidase activity"/>
    <property type="evidence" value="ECO:0007669"/>
    <property type="project" value="InterPro"/>
</dbReference>
<comment type="cofactor">
    <cofactor evidence="7">
        <name>Zn(2+)</name>
        <dbReference type="ChEBI" id="CHEBI:29105"/>
    </cofactor>
    <text evidence="7">Binds 1 zinc ion.</text>
</comment>
<feature type="binding site" evidence="7">
    <location>
        <position position="160"/>
    </location>
    <ligand>
        <name>Zn(2+)</name>
        <dbReference type="ChEBI" id="CHEBI:29105"/>
        <note>catalytic</note>
    </ligand>
</feature>
<dbReference type="InterPro" id="IPR002036">
    <property type="entry name" value="YbeY"/>
</dbReference>
<feature type="binding site" evidence="7">
    <location>
        <position position="154"/>
    </location>
    <ligand>
        <name>Zn(2+)</name>
        <dbReference type="ChEBI" id="CHEBI:29105"/>
        <note>catalytic</note>
    </ligand>
</feature>
<keyword evidence="7" id="KW-0698">rRNA processing</keyword>
<gene>
    <name evidence="7 9" type="primary">ybeY</name>
    <name evidence="9" type="ORF">G4L39_14250</name>
</gene>
<protein>
    <recommendedName>
        <fullName evidence="7">Endoribonuclease YbeY</fullName>
        <ecNumber evidence="7">3.1.-.-</ecNumber>
    </recommendedName>
</protein>
<organism evidence="9 10">
    <name type="scientific">Limisphaera ngatamarikiensis</name>
    <dbReference type="NCBI Taxonomy" id="1324935"/>
    <lineage>
        <taxon>Bacteria</taxon>
        <taxon>Pseudomonadati</taxon>
        <taxon>Verrucomicrobiota</taxon>
        <taxon>Verrucomicrobiia</taxon>
        <taxon>Limisphaerales</taxon>
        <taxon>Limisphaeraceae</taxon>
        <taxon>Limisphaera</taxon>
    </lineage>
</organism>
<dbReference type="PANTHER" id="PTHR46986">
    <property type="entry name" value="ENDORIBONUCLEASE YBEY, CHLOROPLASTIC"/>
    <property type="match status" value="1"/>
</dbReference>
<dbReference type="Gene3D" id="3.40.390.30">
    <property type="entry name" value="Metalloproteases ('zincins'), catalytic domain"/>
    <property type="match status" value="1"/>
</dbReference>
<comment type="similarity">
    <text evidence="1 7">Belongs to the endoribonuclease YbeY family.</text>
</comment>
<dbReference type="EMBL" id="JAAKYA010000096">
    <property type="protein sequence ID" value="NGO40546.1"/>
    <property type="molecule type" value="Genomic_DNA"/>
</dbReference>
<comment type="function">
    <text evidence="7">Single strand-specific metallo-endoribonuclease involved in late-stage 70S ribosome quality control and in maturation of the 3' terminus of the 16S rRNA.</text>
</comment>
<dbReference type="InterPro" id="IPR023091">
    <property type="entry name" value="MetalPrtase_cat_dom_sf_prd"/>
</dbReference>
<keyword evidence="6 7" id="KW-0862">Zinc</keyword>
<dbReference type="SUPFAM" id="SSF55486">
    <property type="entry name" value="Metalloproteases ('zincins'), catalytic domain"/>
    <property type="match status" value="1"/>
</dbReference>
<feature type="compositionally biased region" description="Low complexity" evidence="8">
    <location>
        <begin position="15"/>
        <end position="31"/>
    </location>
</feature>
<evidence type="ECO:0000313" key="10">
    <source>
        <dbReference type="Proteomes" id="UP000477311"/>
    </source>
</evidence>
<accession>A0A6M1RLA6</accession>
<keyword evidence="7" id="KW-0963">Cytoplasm</keyword>
<evidence type="ECO:0000256" key="2">
    <source>
        <dbReference type="ARBA" id="ARBA00022722"/>
    </source>
</evidence>
<dbReference type="HAMAP" id="MF_00009">
    <property type="entry name" value="Endoribonucl_YbeY"/>
    <property type="match status" value="1"/>
</dbReference>
<keyword evidence="5 7" id="KW-0378">Hydrolase</keyword>
<comment type="subcellular location">
    <subcellularLocation>
        <location evidence="7">Cytoplasm</location>
    </subcellularLocation>
</comment>
<evidence type="ECO:0000256" key="7">
    <source>
        <dbReference type="HAMAP-Rule" id="MF_00009"/>
    </source>
</evidence>
<evidence type="ECO:0000256" key="8">
    <source>
        <dbReference type="SAM" id="MobiDB-lite"/>
    </source>
</evidence>
<feature type="region of interest" description="Disordered" evidence="8">
    <location>
        <begin position="1"/>
        <end position="38"/>
    </location>
</feature>
<keyword evidence="2 7" id="KW-0540">Nuclease</keyword>
<feature type="binding site" evidence="7">
    <location>
        <position position="150"/>
    </location>
    <ligand>
        <name>Zn(2+)</name>
        <dbReference type="ChEBI" id="CHEBI:29105"/>
        <note>catalytic</note>
    </ligand>
</feature>
<evidence type="ECO:0000256" key="1">
    <source>
        <dbReference type="ARBA" id="ARBA00010875"/>
    </source>
</evidence>
<comment type="caution">
    <text evidence="9">The sequence shown here is derived from an EMBL/GenBank/DDBJ whole genome shotgun (WGS) entry which is preliminary data.</text>
</comment>
<dbReference type="GO" id="GO:0004521">
    <property type="term" value="F:RNA endonuclease activity"/>
    <property type="evidence" value="ECO:0007669"/>
    <property type="project" value="UniProtKB-UniRule"/>
</dbReference>
<keyword evidence="3 7" id="KW-0479">Metal-binding</keyword>
<dbReference type="NCBIfam" id="TIGR00043">
    <property type="entry name" value="rRNA maturation RNase YbeY"/>
    <property type="match status" value="1"/>
</dbReference>
<keyword evidence="4 7" id="KW-0255">Endonuclease</keyword>
<evidence type="ECO:0000256" key="5">
    <source>
        <dbReference type="ARBA" id="ARBA00022801"/>
    </source>
</evidence>
<dbReference type="GO" id="GO:0005737">
    <property type="term" value="C:cytoplasm"/>
    <property type="evidence" value="ECO:0007669"/>
    <property type="project" value="UniProtKB-SubCell"/>
</dbReference>
<keyword evidence="7" id="KW-0690">Ribosome biogenesis</keyword>
<name>A0A6M1RLA6_9BACT</name>
<dbReference type="EC" id="3.1.-.-" evidence="7"/>
<evidence type="ECO:0000313" key="9">
    <source>
        <dbReference type="EMBL" id="NGO40546.1"/>
    </source>
</evidence>
<dbReference type="GO" id="GO:0006364">
    <property type="term" value="P:rRNA processing"/>
    <property type="evidence" value="ECO:0007669"/>
    <property type="project" value="UniProtKB-UniRule"/>
</dbReference>
<proteinExistence type="inferred from homology"/>
<keyword evidence="10" id="KW-1185">Reference proteome</keyword>
<dbReference type="RefSeq" id="WP_165109246.1">
    <property type="nucleotide sequence ID" value="NZ_JAAKYA010000096.1"/>
</dbReference>
<dbReference type="AlphaFoldDB" id="A0A6M1RLA6"/>
<sequence length="208" mass="22658">MRNTGRDIGRPGNRGARFGTDAAAGAGAGPAEDVTGGPGWQISVVNRQRQRAVDTRRLAGWVRLVLTRFPDLRGAELSICLLGDREMTGLNESFVGHEGPTDVITFDYSEPGSGSGVLAGEICIGVEEAARQARRYRTDWSREVARYVIHGILHLRGYDDADREARRQMKRVEDRLLRWLARKAGGLWLGRGKGGPVRAPLVKGGPGT</sequence>
<evidence type="ECO:0000256" key="3">
    <source>
        <dbReference type="ARBA" id="ARBA00022723"/>
    </source>
</evidence>
<evidence type="ECO:0000256" key="6">
    <source>
        <dbReference type="ARBA" id="ARBA00022833"/>
    </source>
</evidence>
<dbReference type="PANTHER" id="PTHR46986:SF1">
    <property type="entry name" value="ENDORIBONUCLEASE YBEY, CHLOROPLASTIC"/>
    <property type="match status" value="1"/>
</dbReference>
<dbReference type="GO" id="GO:0008270">
    <property type="term" value="F:zinc ion binding"/>
    <property type="evidence" value="ECO:0007669"/>
    <property type="project" value="UniProtKB-UniRule"/>
</dbReference>
<dbReference type="Pfam" id="PF02130">
    <property type="entry name" value="YbeY"/>
    <property type="match status" value="1"/>
</dbReference>
<reference evidence="9 10" key="1">
    <citation type="submission" date="2020-02" db="EMBL/GenBank/DDBJ databases">
        <title>Draft genome sequence of Limisphaera ngatamarikiensis NGM72.4T, a thermophilic Verrucomicrobia grouped in subdivision 3.</title>
        <authorList>
            <person name="Carere C.R."/>
            <person name="Steen J."/>
            <person name="Hugenholtz P."/>
            <person name="Stott M.B."/>
        </authorList>
    </citation>
    <scope>NUCLEOTIDE SEQUENCE [LARGE SCALE GENOMIC DNA]</scope>
    <source>
        <strain evidence="9 10">NGM72.4</strain>
    </source>
</reference>